<feature type="domain" description="Amine oxidase" evidence="2">
    <location>
        <begin position="11"/>
        <end position="282"/>
    </location>
</feature>
<keyword evidence="4" id="KW-1185">Reference proteome</keyword>
<gene>
    <name evidence="3" type="ORF">SCHPADRAFT_869227</name>
</gene>
<dbReference type="InterPro" id="IPR050464">
    <property type="entry name" value="Zeta_carotene_desat/Oxidored"/>
</dbReference>
<dbReference type="OrthoDB" id="5977668at2759"/>
<proteinExistence type="predicted"/>
<dbReference type="Gene3D" id="3.50.50.60">
    <property type="entry name" value="FAD/NAD(P)-binding domain"/>
    <property type="match status" value="1"/>
</dbReference>
<dbReference type="SUPFAM" id="SSF51905">
    <property type="entry name" value="FAD/NAD(P)-binding domain"/>
    <property type="match status" value="1"/>
</dbReference>
<dbReference type="PANTHER" id="PTHR42923">
    <property type="entry name" value="PROTOPORPHYRINOGEN OXIDASE"/>
    <property type="match status" value="1"/>
</dbReference>
<dbReference type="InterPro" id="IPR002937">
    <property type="entry name" value="Amino_oxidase"/>
</dbReference>
<dbReference type="InParanoid" id="A0A0H2SI14"/>
<evidence type="ECO:0000259" key="2">
    <source>
        <dbReference type="Pfam" id="PF01593"/>
    </source>
</evidence>
<dbReference type="EMBL" id="KQ085912">
    <property type="protein sequence ID" value="KLO16726.1"/>
    <property type="molecule type" value="Genomic_DNA"/>
</dbReference>
<feature type="transmembrane region" description="Helical" evidence="1">
    <location>
        <begin position="468"/>
        <end position="488"/>
    </location>
</feature>
<evidence type="ECO:0000313" key="3">
    <source>
        <dbReference type="EMBL" id="KLO16726.1"/>
    </source>
</evidence>
<sequence>MRVAVIGSGCSGLGASWLLNEHSDHEVHLYEADERFGGHANTVDFKTTSKGRRRTTPVDTGFIVLNPTTYPNFLAFLQHKHIQTVPTEMTFSVTRNRGRFEWAGKNPFTVFCQPKRILDIHLWELIYDVLRFNACAGRLLSDPQFDSSTISIGDYLNLYKYSKSFRDNYLLPMTAAIWSTPPDKCALDFPARTLVQFMHNHHLLQLIGKPSWLTILGGSKVYVNKITSGIPETQKHLSSPVVSVTSSTGQSKSIELRTADGRTEQFDHVIFACHSDAALKILKQGNCTEQEARTLSKFAWNRNEAVLHSDPALMPRSRIAWSCWNYLTTSTAYAQKTENVALTYSMNELQHIFETKFGPVLVTLNPPFEPAEESVQGRWAYDHPVLDSNAIIAQNEMHLIQNKRGISFAGAYLKYGFHEDGFTSGLRAVVEHLGVRPPFAIRDPDRQLPNLWAASVFDFIEGSGLRTVTLFVLSLVLSVLLGFLRIFLTIDL</sequence>
<dbReference type="Proteomes" id="UP000053477">
    <property type="component" value="Unassembled WGS sequence"/>
</dbReference>
<dbReference type="STRING" id="27342.A0A0H2SI14"/>
<dbReference type="Pfam" id="PF01593">
    <property type="entry name" value="Amino_oxidase"/>
    <property type="match status" value="1"/>
</dbReference>
<keyword evidence="1" id="KW-1133">Transmembrane helix</keyword>
<dbReference type="InterPro" id="IPR036188">
    <property type="entry name" value="FAD/NAD-bd_sf"/>
</dbReference>
<evidence type="ECO:0000313" key="4">
    <source>
        <dbReference type="Proteomes" id="UP000053477"/>
    </source>
</evidence>
<keyword evidence="1" id="KW-0472">Membrane</keyword>
<dbReference type="FunFam" id="1.10.405.20:FF:000001">
    <property type="entry name" value="Amine oxidase"/>
    <property type="match status" value="1"/>
</dbReference>
<dbReference type="PANTHER" id="PTHR42923:SF17">
    <property type="entry name" value="AMINE OXIDASE DOMAIN-CONTAINING PROTEIN"/>
    <property type="match status" value="1"/>
</dbReference>
<accession>A0A0H2SI14</accession>
<reference evidence="3 4" key="1">
    <citation type="submission" date="2015-04" db="EMBL/GenBank/DDBJ databases">
        <title>Complete genome sequence of Schizopora paradoxa KUC8140, a cosmopolitan wood degrader in East Asia.</title>
        <authorList>
            <consortium name="DOE Joint Genome Institute"/>
            <person name="Min B."/>
            <person name="Park H."/>
            <person name="Jang Y."/>
            <person name="Kim J.-J."/>
            <person name="Kim K.H."/>
            <person name="Pangilinan J."/>
            <person name="Lipzen A."/>
            <person name="Riley R."/>
            <person name="Grigoriev I.V."/>
            <person name="Spatafora J.W."/>
            <person name="Choi I.-G."/>
        </authorList>
    </citation>
    <scope>NUCLEOTIDE SEQUENCE [LARGE SCALE GENOMIC DNA]</scope>
    <source>
        <strain evidence="3 4">KUC8140</strain>
    </source>
</reference>
<name>A0A0H2SI14_9AGAM</name>
<keyword evidence="1" id="KW-0812">Transmembrane</keyword>
<evidence type="ECO:0000256" key="1">
    <source>
        <dbReference type="SAM" id="Phobius"/>
    </source>
</evidence>
<dbReference type="Gene3D" id="1.10.405.10">
    <property type="entry name" value="Guanine Nucleotide Dissociation Inhibitor, domain 1"/>
    <property type="match status" value="1"/>
</dbReference>
<protein>
    <submittedName>
        <fullName evidence="3">FAD/NAD-binding domain-containing protein</fullName>
    </submittedName>
</protein>
<organism evidence="3 4">
    <name type="scientific">Schizopora paradoxa</name>
    <dbReference type="NCBI Taxonomy" id="27342"/>
    <lineage>
        <taxon>Eukaryota</taxon>
        <taxon>Fungi</taxon>
        <taxon>Dikarya</taxon>
        <taxon>Basidiomycota</taxon>
        <taxon>Agaricomycotina</taxon>
        <taxon>Agaricomycetes</taxon>
        <taxon>Hymenochaetales</taxon>
        <taxon>Schizoporaceae</taxon>
        <taxon>Schizopora</taxon>
    </lineage>
</organism>
<dbReference type="Gene3D" id="3.90.660.10">
    <property type="match status" value="1"/>
</dbReference>
<dbReference type="AlphaFoldDB" id="A0A0H2SI14"/>
<dbReference type="GO" id="GO:0016491">
    <property type="term" value="F:oxidoreductase activity"/>
    <property type="evidence" value="ECO:0007669"/>
    <property type="project" value="InterPro"/>
</dbReference>